<keyword evidence="2" id="KW-1185">Reference proteome</keyword>
<accession>A0ABM9RQ94</accession>
<dbReference type="Proteomes" id="UP000032811">
    <property type="component" value="Chromosome 1"/>
</dbReference>
<evidence type="ECO:0008006" key="3">
    <source>
        <dbReference type="Google" id="ProtNLM"/>
    </source>
</evidence>
<evidence type="ECO:0000313" key="1">
    <source>
        <dbReference type="EMBL" id="CEJ74221.1"/>
    </source>
</evidence>
<dbReference type="GeneID" id="97537943"/>
<organism evidence="1 2">
    <name type="scientific">Paraclostridium sordellii</name>
    <name type="common">Clostridium sordellii</name>
    <dbReference type="NCBI Taxonomy" id="1505"/>
    <lineage>
        <taxon>Bacteria</taxon>
        <taxon>Bacillati</taxon>
        <taxon>Bacillota</taxon>
        <taxon>Clostridia</taxon>
        <taxon>Peptostreptococcales</taxon>
        <taxon>Peptostreptococcaceae</taxon>
        <taxon>Paraclostridium</taxon>
    </lineage>
</organism>
<gene>
    <name evidence="1" type="ORF">ATCC9714_21091</name>
</gene>
<name>A0ABM9RQ94_PARSO</name>
<evidence type="ECO:0000313" key="2">
    <source>
        <dbReference type="Proteomes" id="UP000032811"/>
    </source>
</evidence>
<proteinExistence type="predicted"/>
<dbReference type="RefSeq" id="WP_057545223.1">
    <property type="nucleotide sequence ID" value="NZ_CDNJ01000003.1"/>
</dbReference>
<reference evidence="1 2" key="1">
    <citation type="submission" date="2014-11" db="EMBL/GenBank/DDBJ databases">
        <authorList>
            <person name="Aslett M.A."/>
            <person name="De Silva N."/>
        </authorList>
    </citation>
    <scope>NUCLEOTIDE SEQUENCE [LARGE SCALE GENOMIC DNA]</scope>
    <source>
        <strain evidence="1 2">ATCC9714</strain>
    </source>
</reference>
<sequence>MKIYMNYDCESLKFKGFYIDDIHGENIPTPTIEINNDLWKYIQNLTEDFKLKENFESKEIYTLEDICIIEIIPFEYKEYEPTRIDILEQENADLLLDSALKDSKIEQLENDLSDLMLEIATIGGN</sequence>
<dbReference type="EMBL" id="LN679998">
    <property type="protein sequence ID" value="CEJ74221.1"/>
    <property type="molecule type" value="Genomic_DNA"/>
</dbReference>
<protein>
    <recommendedName>
        <fullName evidence="3">Phage protein</fullName>
    </recommendedName>
</protein>